<gene>
    <name evidence="8" type="ORF">HANVADRAFT_5960</name>
</gene>
<dbReference type="PROSITE" id="PS50077">
    <property type="entry name" value="HEAT_REPEAT"/>
    <property type="match status" value="1"/>
</dbReference>
<dbReference type="SUPFAM" id="SSF48371">
    <property type="entry name" value="ARM repeat"/>
    <property type="match status" value="1"/>
</dbReference>
<name>A0A1B7TGS1_9ASCO</name>
<evidence type="ECO:0000256" key="1">
    <source>
        <dbReference type="ARBA" id="ARBA00004308"/>
    </source>
</evidence>
<dbReference type="GO" id="GO:0010008">
    <property type="term" value="C:endosome membrane"/>
    <property type="evidence" value="ECO:0007669"/>
    <property type="project" value="TreeGrafter"/>
</dbReference>
<dbReference type="PANTHER" id="PTHR16023">
    <property type="entry name" value="TAX1 BINDING PROTEIN-RELATED"/>
    <property type="match status" value="1"/>
</dbReference>
<dbReference type="InterPro" id="IPR011989">
    <property type="entry name" value="ARM-like"/>
</dbReference>
<dbReference type="Gene3D" id="1.25.10.10">
    <property type="entry name" value="Leucine-rich Repeat Variant"/>
    <property type="match status" value="1"/>
</dbReference>
<feature type="region of interest" description="Disordered" evidence="6">
    <location>
        <begin position="480"/>
        <end position="516"/>
    </location>
</feature>
<keyword evidence="4" id="KW-0472">Membrane</keyword>
<dbReference type="GO" id="GO:0006661">
    <property type="term" value="P:phosphatidylinositol biosynthetic process"/>
    <property type="evidence" value="ECO:0007669"/>
    <property type="project" value="InterPro"/>
</dbReference>
<feature type="compositionally biased region" description="Polar residues" evidence="6">
    <location>
        <begin position="123"/>
        <end position="134"/>
    </location>
</feature>
<dbReference type="GO" id="GO:0000329">
    <property type="term" value="C:fungal-type vacuole membrane"/>
    <property type="evidence" value="ECO:0007669"/>
    <property type="project" value="TreeGrafter"/>
</dbReference>
<dbReference type="InterPro" id="IPR016024">
    <property type="entry name" value="ARM-type_fold"/>
</dbReference>
<reference evidence="9" key="1">
    <citation type="journal article" date="2016" name="Proc. Natl. Acad. Sci. U.S.A.">
        <title>Comparative genomics of biotechnologically important yeasts.</title>
        <authorList>
            <person name="Riley R."/>
            <person name="Haridas S."/>
            <person name="Wolfe K.H."/>
            <person name="Lopes M.R."/>
            <person name="Hittinger C.T."/>
            <person name="Goeker M."/>
            <person name="Salamov A.A."/>
            <person name="Wisecaver J.H."/>
            <person name="Long T.M."/>
            <person name="Calvey C.H."/>
            <person name="Aerts A.L."/>
            <person name="Barry K.W."/>
            <person name="Choi C."/>
            <person name="Clum A."/>
            <person name="Coughlan A.Y."/>
            <person name="Deshpande S."/>
            <person name="Douglass A.P."/>
            <person name="Hanson S.J."/>
            <person name="Klenk H.-P."/>
            <person name="LaButti K.M."/>
            <person name="Lapidus A."/>
            <person name="Lindquist E.A."/>
            <person name="Lipzen A.M."/>
            <person name="Meier-Kolthoff J.P."/>
            <person name="Ohm R.A."/>
            <person name="Otillar R.P."/>
            <person name="Pangilinan J.L."/>
            <person name="Peng Y."/>
            <person name="Rokas A."/>
            <person name="Rosa C.A."/>
            <person name="Scheuner C."/>
            <person name="Sibirny A.A."/>
            <person name="Slot J.C."/>
            <person name="Stielow J.B."/>
            <person name="Sun H."/>
            <person name="Kurtzman C.P."/>
            <person name="Blackwell M."/>
            <person name="Grigoriev I.V."/>
            <person name="Jeffries T.W."/>
        </authorList>
    </citation>
    <scope>NUCLEOTIDE SEQUENCE [LARGE SCALE GENOMIC DNA]</scope>
    <source>
        <strain evidence="9">NRRL Y-1626</strain>
    </source>
</reference>
<comment type="caution">
    <text evidence="8">The sequence shown here is derived from an EMBL/GenBank/DDBJ whole genome shotgun (WGS) entry which is preliminary data.</text>
</comment>
<keyword evidence="9" id="KW-1185">Reference proteome</keyword>
<feature type="repeat" description="HEAT" evidence="5">
    <location>
        <begin position="190"/>
        <end position="225"/>
    </location>
</feature>
<comment type="subcellular location">
    <subcellularLocation>
        <location evidence="1">Endomembrane system</location>
    </subcellularLocation>
</comment>
<dbReference type="PANTHER" id="PTHR16023:SF0">
    <property type="entry name" value="PROTEIN VAC14 HOMOLOG"/>
    <property type="match status" value="1"/>
</dbReference>
<evidence type="ECO:0000256" key="5">
    <source>
        <dbReference type="PROSITE-ProRule" id="PRU00103"/>
    </source>
</evidence>
<evidence type="ECO:0000259" key="7">
    <source>
        <dbReference type="Pfam" id="PF11916"/>
    </source>
</evidence>
<dbReference type="InterPro" id="IPR021841">
    <property type="entry name" value="VAC14_Fig4p-bd"/>
</dbReference>
<evidence type="ECO:0000256" key="3">
    <source>
        <dbReference type="ARBA" id="ARBA00022737"/>
    </source>
</evidence>
<proteinExistence type="inferred from homology"/>
<feature type="domain" description="Vacuolar protein 14 C-terminal Fig4-binding" evidence="7">
    <location>
        <begin position="822"/>
        <end position="998"/>
    </location>
</feature>
<dbReference type="Pfam" id="PF12755">
    <property type="entry name" value="Vac14_Fab1_bd"/>
    <property type="match status" value="1"/>
</dbReference>
<evidence type="ECO:0000256" key="6">
    <source>
        <dbReference type="SAM" id="MobiDB-lite"/>
    </source>
</evidence>
<evidence type="ECO:0000256" key="4">
    <source>
        <dbReference type="ARBA" id="ARBA00023136"/>
    </source>
</evidence>
<protein>
    <recommendedName>
        <fullName evidence="7">Vacuolar protein 14 C-terminal Fig4-binding domain-containing protein</fullName>
    </recommendedName>
</protein>
<dbReference type="AlphaFoldDB" id="A0A1B7TGS1"/>
<dbReference type="GO" id="GO:0070772">
    <property type="term" value="C:PAS complex"/>
    <property type="evidence" value="ECO:0007669"/>
    <property type="project" value="InterPro"/>
</dbReference>
<evidence type="ECO:0000256" key="2">
    <source>
        <dbReference type="ARBA" id="ARBA00010225"/>
    </source>
</evidence>
<comment type="similarity">
    <text evidence="2">Belongs to the VAC14 family.</text>
</comment>
<sequence length="1052" mass="119451">MDSIIVRGLCDRQYEIRKKAALQLEKQIKYIYYEEQDTNKLNKIIRQLTDHNPSINSDNNDNGNIDDYSNILKDDFSVKNNNNDDLATHDMNAADEVESNNKILKTTDSNNNNNNNAGEFEENSSTANRDSINNPDFDDKLSDANGSNDTVSIFPSNIDVTTIRIAKLMAYASIIISLGQANSAPFIKKIIPSMLPFFYDPNDLVRFYSCESLYNIAKILKGEILVYFNEIFDILCSVTVDPINNVKGAASILDKLIKDIVIEFGSDYISFLQLDDDILNTTSVINKNAFIGNKLSDNIRYKDIIEQHKNGMLSIGGDFVQPPSSKLKQPNNSTIQLNKFIPLLLERIYSNNSNTKVFLLSWIDVLNKCPNLTLVTFLPWLINAILLYLDDSVNSLEINELVNNLLNGMLLETFNKEQLQQVNAKKKLNNNSKRISSLDSTSSSKSINNSKKVIDGGLSIQERKKSLIINNMSIDDDTKNDIVDDGEELGNNSASSDNSQVSEGDTNGQSNVTENLGEEYVNKPYLNIKKLTSTLIKSLSSSNQKIQKLVINWISSIITHWPIDDILKINKKNDLNKSELKDQDLSDLITLLLRLGNSATNKIKDFTHEEPLSNDIKYIDNMRQKQKQSGGSRDSVSKSANTNNIANAAYNLNYKLLELLNLTQDRLLINSVSLSLPITSLINNLVLTFKESNYENKVLILNWLNFLYSNFIDETNCDHFNDNCFLILVKALNYEEDANSNDSIDDVLVESSHSISTSVSEIGTSDKKNDIIKNKDTKYLFLLNKSLNLLKLVNSLDPIDSYFNRFLNQLLNNWEESFNEKTNKRDTIFINLCNSLGSEKLYKNLSLLLDSRYKSQKNFAFTSDIINMMAKKMIVSKELYPLRIKLRTNDDWSFFTILFKSWCIQPSALIFLCLISENYELGYNIILAMTTIEEILPKNLIQLDILVQLMESQSMTQMRMDLLMNDKQYLIKLLYSILMLLPQSSSAFSLLNNRLNSISQFKNMSVSSLSSPRSISSSNRSISVNSNKSIMTSNNFQFVDLLEYYNNVINNI</sequence>
<dbReference type="Proteomes" id="UP000092321">
    <property type="component" value="Unassembled WGS sequence"/>
</dbReference>
<evidence type="ECO:0000313" key="8">
    <source>
        <dbReference type="EMBL" id="OBA27939.1"/>
    </source>
</evidence>
<dbReference type="Pfam" id="PF11916">
    <property type="entry name" value="Vac14_Fig4_bd"/>
    <property type="match status" value="1"/>
</dbReference>
<dbReference type="InterPro" id="IPR026825">
    <property type="entry name" value="Vac14"/>
</dbReference>
<organism evidence="8 9">
    <name type="scientific">Hanseniaspora valbyensis NRRL Y-1626</name>
    <dbReference type="NCBI Taxonomy" id="766949"/>
    <lineage>
        <taxon>Eukaryota</taxon>
        <taxon>Fungi</taxon>
        <taxon>Dikarya</taxon>
        <taxon>Ascomycota</taxon>
        <taxon>Saccharomycotina</taxon>
        <taxon>Saccharomycetes</taxon>
        <taxon>Saccharomycodales</taxon>
        <taxon>Saccharomycodaceae</taxon>
        <taxon>Hanseniaspora</taxon>
    </lineage>
</organism>
<evidence type="ECO:0000313" key="9">
    <source>
        <dbReference type="Proteomes" id="UP000092321"/>
    </source>
</evidence>
<feature type="region of interest" description="Disordered" evidence="6">
    <location>
        <begin position="104"/>
        <end position="141"/>
    </location>
</feature>
<dbReference type="EMBL" id="LXPE01000006">
    <property type="protein sequence ID" value="OBA27939.1"/>
    <property type="molecule type" value="Genomic_DNA"/>
</dbReference>
<dbReference type="InterPro" id="IPR021133">
    <property type="entry name" value="HEAT_type_2"/>
</dbReference>
<accession>A0A1B7TGS1</accession>
<dbReference type="OrthoDB" id="5574975at2759"/>
<keyword evidence="3" id="KW-0677">Repeat</keyword>
<feature type="compositionally biased region" description="Polar residues" evidence="6">
    <location>
        <begin position="490"/>
        <end position="514"/>
    </location>
</feature>